<evidence type="ECO:0008006" key="4">
    <source>
        <dbReference type="Google" id="ProtNLM"/>
    </source>
</evidence>
<evidence type="ECO:0000313" key="3">
    <source>
        <dbReference type="Proteomes" id="UP000215196"/>
    </source>
</evidence>
<feature type="compositionally biased region" description="Basic and acidic residues" evidence="1">
    <location>
        <begin position="76"/>
        <end position="118"/>
    </location>
</feature>
<protein>
    <recommendedName>
        <fullName evidence="4">Lipoprotein</fullName>
    </recommendedName>
</protein>
<evidence type="ECO:0000313" key="2">
    <source>
        <dbReference type="EMBL" id="SNV45052.1"/>
    </source>
</evidence>
<dbReference type="Proteomes" id="UP000215196">
    <property type="component" value="Chromosome 1"/>
</dbReference>
<dbReference type="PROSITE" id="PS51257">
    <property type="entry name" value="PROKAR_LIPOPROTEIN"/>
    <property type="match status" value="1"/>
</dbReference>
<dbReference type="EMBL" id="LT906465">
    <property type="protein sequence ID" value="SNV45052.1"/>
    <property type="molecule type" value="Genomic_DNA"/>
</dbReference>
<sequence length="129" mass="14223">MKKIILTIIGVTTLSCAKKQEIAEESTVTESTVLPYDTTAIDSFAPGANPGNVIINRVAVDSSALAKNDEQKIATKIKKEEADKKAKLDDETKKKEDERKKAEESDKRKKADKQKRELGPPLQNTEPAQ</sequence>
<name>A0A239XF34_9FLAO</name>
<dbReference type="RefSeq" id="WP_157727388.1">
    <property type="nucleotide sequence ID" value="NZ_LT906465.1"/>
</dbReference>
<keyword evidence="3" id="KW-1185">Reference proteome</keyword>
<proteinExistence type="predicted"/>
<feature type="region of interest" description="Disordered" evidence="1">
    <location>
        <begin position="76"/>
        <end position="129"/>
    </location>
</feature>
<dbReference type="AlphaFoldDB" id="A0A239XF34"/>
<accession>A0A239XF34</accession>
<reference evidence="2 3" key="1">
    <citation type="submission" date="2017-06" db="EMBL/GenBank/DDBJ databases">
        <authorList>
            <consortium name="Pathogen Informatics"/>
        </authorList>
    </citation>
    <scope>NUCLEOTIDE SEQUENCE [LARGE SCALE GENOMIC DNA]</scope>
    <source>
        <strain evidence="2 3">NCTC13490</strain>
    </source>
</reference>
<evidence type="ECO:0000256" key="1">
    <source>
        <dbReference type="SAM" id="MobiDB-lite"/>
    </source>
</evidence>
<gene>
    <name evidence="2" type="ORF">SAMEA4412677_01473</name>
</gene>
<organism evidence="2 3">
    <name type="scientific">Chryseobacterium taklimakanense</name>
    <dbReference type="NCBI Taxonomy" id="536441"/>
    <lineage>
        <taxon>Bacteria</taxon>
        <taxon>Pseudomonadati</taxon>
        <taxon>Bacteroidota</taxon>
        <taxon>Flavobacteriia</taxon>
        <taxon>Flavobacteriales</taxon>
        <taxon>Weeksellaceae</taxon>
        <taxon>Chryseobacterium group</taxon>
        <taxon>Chryseobacterium</taxon>
    </lineage>
</organism>
<dbReference type="KEGG" id="ctak:4412677_01473"/>